<reference evidence="1" key="1">
    <citation type="submission" date="2021-12" db="EMBL/GenBank/DDBJ databases">
        <authorList>
            <person name="King R."/>
        </authorList>
    </citation>
    <scope>NUCLEOTIDE SEQUENCE</scope>
</reference>
<evidence type="ECO:0000313" key="1">
    <source>
        <dbReference type="EMBL" id="CAG9796385.1"/>
    </source>
</evidence>
<name>A0A9N9RGK5_9NEOP</name>
<evidence type="ECO:0000313" key="2">
    <source>
        <dbReference type="Proteomes" id="UP001153714"/>
    </source>
</evidence>
<dbReference type="OrthoDB" id="8193306at2759"/>
<proteinExistence type="predicted"/>
<keyword evidence="2" id="KW-1185">Reference proteome</keyword>
<dbReference type="EMBL" id="OU893340">
    <property type="protein sequence ID" value="CAG9796385.1"/>
    <property type="molecule type" value="Genomic_DNA"/>
</dbReference>
<sequence>MRAHSLLMQPNSRAQGPLARNMKLRREFAGITIWPPFMTYHDTLSHTVTEEEVPIIDTLVDNQASCSTSKKPFLDLSDKQKKRRSLTLLDYTEEELLYALCFKLKESNKAILASIIKELSQNEEKCEIVSDVLFTVKTVKTVKPCLPDNKALALVTSLNLSKWQYLNLRSILASDNIFGLPSYHKLLDAKKRCYPPETDIIVTESEGRIRLQSLLDLTTNRILKTIQHNSADKKSLKLISKWGFEGSSSQSNYKQKSKYDIKIDDSSVFMISLVPLRLEEGTILWKNPTPSSTNYCRPIGFIFAKESNDLIKKESASMEEEIHNLVPTVVDNFEVSHVLYMTMIDGKISTVISNTSSAAVCNICNTPPSKMNDLDYVSKRPIRDDMYKYGLSSLHMWIRCMECILHIS</sequence>
<dbReference type="Proteomes" id="UP001153714">
    <property type="component" value="Chromosome 9"/>
</dbReference>
<dbReference type="AlphaFoldDB" id="A0A9N9RGK5"/>
<accession>A0A9N9RGK5</accession>
<gene>
    <name evidence="1" type="ORF">DIATSA_LOCUS13578</name>
</gene>
<organism evidence="1 2">
    <name type="scientific">Diatraea saccharalis</name>
    <name type="common">sugarcane borer</name>
    <dbReference type="NCBI Taxonomy" id="40085"/>
    <lineage>
        <taxon>Eukaryota</taxon>
        <taxon>Metazoa</taxon>
        <taxon>Ecdysozoa</taxon>
        <taxon>Arthropoda</taxon>
        <taxon>Hexapoda</taxon>
        <taxon>Insecta</taxon>
        <taxon>Pterygota</taxon>
        <taxon>Neoptera</taxon>
        <taxon>Endopterygota</taxon>
        <taxon>Lepidoptera</taxon>
        <taxon>Glossata</taxon>
        <taxon>Ditrysia</taxon>
        <taxon>Pyraloidea</taxon>
        <taxon>Crambidae</taxon>
        <taxon>Crambinae</taxon>
        <taxon>Diatraea</taxon>
    </lineage>
</organism>
<reference evidence="1" key="2">
    <citation type="submission" date="2022-10" db="EMBL/GenBank/DDBJ databases">
        <authorList>
            <consortium name="ENA_rothamsted_submissions"/>
            <consortium name="culmorum"/>
            <person name="King R."/>
        </authorList>
    </citation>
    <scope>NUCLEOTIDE SEQUENCE</scope>
</reference>
<protein>
    <submittedName>
        <fullName evidence="1">Uncharacterized protein</fullName>
    </submittedName>
</protein>